<evidence type="ECO:0000259" key="6">
    <source>
        <dbReference type="PROSITE" id="PS50970"/>
    </source>
</evidence>
<keyword evidence="3 4" id="KW-0479">Metal-binding</keyword>
<feature type="binding site" evidence="3 4">
    <location>
        <position position="210"/>
    </location>
    <ligand>
        <name>Zn(2+)</name>
        <dbReference type="ChEBI" id="CHEBI:29105"/>
    </ligand>
</feature>
<dbReference type="GO" id="GO:0009086">
    <property type="term" value="P:methionine biosynthetic process"/>
    <property type="evidence" value="ECO:0007669"/>
    <property type="project" value="InterPro"/>
</dbReference>
<keyword evidence="8" id="KW-1185">Reference proteome</keyword>
<evidence type="ECO:0000256" key="1">
    <source>
        <dbReference type="ARBA" id="ARBA00022603"/>
    </source>
</evidence>
<dbReference type="NCBIfam" id="NF005718">
    <property type="entry name" value="PRK07534.1"/>
    <property type="match status" value="1"/>
</dbReference>
<accession>A0A170PE38</accession>
<feature type="domain" description="Hcy-binding" evidence="6">
    <location>
        <begin position="2"/>
        <end position="291"/>
    </location>
</feature>
<organism evidence="7 8">
    <name type="scientific">Candidatus Promineifilum breve</name>
    <dbReference type="NCBI Taxonomy" id="1806508"/>
    <lineage>
        <taxon>Bacteria</taxon>
        <taxon>Bacillati</taxon>
        <taxon>Chloroflexota</taxon>
        <taxon>Ardenticatenia</taxon>
        <taxon>Candidatus Promineifilales</taxon>
        <taxon>Candidatus Promineifilaceae</taxon>
        <taxon>Candidatus Promineifilum</taxon>
    </lineage>
</organism>
<keyword evidence="2 4" id="KW-0808">Transferase</keyword>
<keyword evidence="1 4" id="KW-0489">Methyltransferase</keyword>
<evidence type="ECO:0000256" key="4">
    <source>
        <dbReference type="PROSITE-ProRule" id="PRU00333"/>
    </source>
</evidence>
<evidence type="ECO:0000256" key="2">
    <source>
        <dbReference type="ARBA" id="ARBA00022679"/>
    </source>
</evidence>
<dbReference type="InterPro" id="IPR017226">
    <property type="entry name" value="BHMT-like"/>
</dbReference>
<dbReference type="SUPFAM" id="SSF82282">
    <property type="entry name" value="Homocysteine S-methyltransferase"/>
    <property type="match status" value="1"/>
</dbReference>
<dbReference type="KEGG" id="pbf:CFX0092_A0472"/>
<comment type="cofactor">
    <cofactor evidence="3">
        <name>Zn(2+)</name>
        <dbReference type="ChEBI" id="CHEBI:29105"/>
    </cofactor>
    <text evidence="3">Binds 1 zinc ion per subunit.</text>
</comment>
<dbReference type="PANTHER" id="PTHR11103">
    <property type="entry name" value="SLR1189 PROTEIN"/>
    <property type="match status" value="1"/>
</dbReference>
<name>A0A170PE38_9CHLR</name>
<dbReference type="GO" id="GO:0032259">
    <property type="term" value="P:methylation"/>
    <property type="evidence" value="ECO:0007669"/>
    <property type="project" value="UniProtKB-KW"/>
</dbReference>
<evidence type="ECO:0000313" key="7">
    <source>
        <dbReference type="EMBL" id="CUS02353.2"/>
    </source>
</evidence>
<dbReference type="Proteomes" id="UP000215027">
    <property type="component" value="Chromosome I"/>
</dbReference>
<dbReference type="EMBL" id="LN890655">
    <property type="protein sequence ID" value="CUS02353.2"/>
    <property type="molecule type" value="Genomic_DNA"/>
</dbReference>
<feature type="binding site" evidence="3 4">
    <location>
        <position position="277"/>
    </location>
    <ligand>
        <name>Zn(2+)</name>
        <dbReference type="ChEBI" id="CHEBI:29105"/>
    </ligand>
</feature>
<dbReference type="Gene3D" id="3.20.20.330">
    <property type="entry name" value="Homocysteine-binding-like domain"/>
    <property type="match status" value="1"/>
</dbReference>
<dbReference type="GO" id="GO:0008270">
    <property type="term" value="F:zinc ion binding"/>
    <property type="evidence" value="ECO:0007669"/>
    <property type="project" value="InterPro"/>
</dbReference>
<dbReference type="PIRSF" id="PIRSF037505">
    <property type="entry name" value="Betaine_HMT"/>
    <property type="match status" value="1"/>
</dbReference>
<sequence length="329" mass="35114">MNTLEQLLTTTDTVVLDGAMGTMLFAAGLVAGASPEEWNVAHPDRIRAVHRAYIASGSRIILTNSFGGTRYRLKLHHMEDRVYAFNRAAARNARAEADAVPYPVLVAGSIGPTGELLVPMGNMEFADAQAAFAEQARGLVDGGVDLLWIETMSDLEEVRAAVEGVRSITDLPVCATMSFDTNGRTMMGVTPAQAVRTMAAWGLAAVGANCGNGIDEIEDVIAAMHHEAPGMRLIAKANAGIPQWRNNELLYDATPPVMGHYAQRVRALGATFIGGCCGNGPSHIAAIAEALRVPISDVDLAALLAERANNDNGASDPARRQRTRRRDRD</sequence>
<dbReference type="PANTHER" id="PTHR11103:SF18">
    <property type="entry name" value="SLR1189 PROTEIN"/>
    <property type="match status" value="1"/>
</dbReference>
<feature type="region of interest" description="Disordered" evidence="5">
    <location>
        <begin position="310"/>
        <end position="329"/>
    </location>
</feature>
<gene>
    <name evidence="7" type="ORF">CFX0092_A0472</name>
</gene>
<dbReference type="PROSITE" id="PS50970">
    <property type="entry name" value="HCY"/>
    <property type="match status" value="1"/>
</dbReference>
<dbReference type="OrthoDB" id="9803687at2"/>
<evidence type="ECO:0000313" key="8">
    <source>
        <dbReference type="Proteomes" id="UP000215027"/>
    </source>
</evidence>
<dbReference type="RefSeq" id="WP_095041974.1">
    <property type="nucleotide sequence ID" value="NZ_LN890655.1"/>
</dbReference>
<proteinExistence type="predicted"/>
<reference evidence="7" key="1">
    <citation type="submission" date="2016-01" db="EMBL/GenBank/DDBJ databases">
        <authorList>
            <person name="Mcilroy J.S."/>
            <person name="Karst M S."/>
            <person name="Albertsen M."/>
        </authorList>
    </citation>
    <scope>NUCLEOTIDE SEQUENCE</scope>
    <source>
        <strain evidence="7">Cfx-K</strain>
    </source>
</reference>
<feature type="compositionally biased region" description="Basic residues" evidence="5">
    <location>
        <begin position="320"/>
        <end position="329"/>
    </location>
</feature>
<dbReference type="InterPro" id="IPR036589">
    <property type="entry name" value="HCY_dom_sf"/>
</dbReference>
<feature type="binding site" evidence="3 4">
    <location>
        <position position="276"/>
    </location>
    <ligand>
        <name>Zn(2+)</name>
        <dbReference type="ChEBI" id="CHEBI:29105"/>
    </ligand>
</feature>
<dbReference type="InterPro" id="IPR003726">
    <property type="entry name" value="HCY_dom"/>
</dbReference>
<dbReference type="GO" id="GO:0008168">
    <property type="term" value="F:methyltransferase activity"/>
    <property type="evidence" value="ECO:0007669"/>
    <property type="project" value="UniProtKB-UniRule"/>
</dbReference>
<evidence type="ECO:0000256" key="3">
    <source>
        <dbReference type="PIRSR" id="PIRSR037505-2"/>
    </source>
</evidence>
<dbReference type="Pfam" id="PF02574">
    <property type="entry name" value="S-methyl_trans"/>
    <property type="match status" value="1"/>
</dbReference>
<protein>
    <recommendedName>
        <fullName evidence="6">Hcy-binding domain-containing protein</fullName>
    </recommendedName>
</protein>
<keyword evidence="3 4" id="KW-0862">Zinc</keyword>
<dbReference type="AlphaFoldDB" id="A0A170PE38"/>
<evidence type="ECO:0000256" key="5">
    <source>
        <dbReference type="SAM" id="MobiDB-lite"/>
    </source>
</evidence>